<dbReference type="RefSeq" id="WP_377101909.1">
    <property type="nucleotide sequence ID" value="NZ_JBHTHU010000021.1"/>
</dbReference>
<comment type="caution">
    <text evidence="2">The sequence shown here is derived from an EMBL/GenBank/DDBJ whole genome shotgun (WGS) entry which is preliminary data.</text>
</comment>
<organism evidence="2 3">
    <name type="scientific">Mucilaginibacter calamicampi</name>
    <dbReference type="NCBI Taxonomy" id="1302352"/>
    <lineage>
        <taxon>Bacteria</taxon>
        <taxon>Pseudomonadati</taxon>
        <taxon>Bacteroidota</taxon>
        <taxon>Sphingobacteriia</taxon>
        <taxon>Sphingobacteriales</taxon>
        <taxon>Sphingobacteriaceae</taxon>
        <taxon>Mucilaginibacter</taxon>
    </lineage>
</organism>
<dbReference type="EMBL" id="JBHTHU010000021">
    <property type="protein sequence ID" value="MFD0751623.1"/>
    <property type="molecule type" value="Genomic_DNA"/>
</dbReference>
<keyword evidence="1" id="KW-0472">Membrane</keyword>
<dbReference type="Proteomes" id="UP001596958">
    <property type="component" value="Unassembled WGS sequence"/>
</dbReference>
<feature type="transmembrane region" description="Helical" evidence="1">
    <location>
        <begin position="21"/>
        <end position="40"/>
    </location>
</feature>
<sequence>MNTKLIKRELQVAFSKRAQPLWFRITKYCLFIFLGCMLWNGGSFGLVFSLLIIASLCLHFWYRYKTRGWTKSYGFWKPEHSTHE</sequence>
<gene>
    <name evidence="2" type="ORF">ACFQZS_15840</name>
</gene>
<keyword evidence="1" id="KW-1133">Transmembrane helix</keyword>
<evidence type="ECO:0000313" key="3">
    <source>
        <dbReference type="Proteomes" id="UP001596958"/>
    </source>
</evidence>
<accession>A0ABW2Z280</accession>
<evidence type="ECO:0000256" key="1">
    <source>
        <dbReference type="SAM" id="Phobius"/>
    </source>
</evidence>
<feature type="transmembrane region" description="Helical" evidence="1">
    <location>
        <begin position="46"/>
        <end position="62"/>
    </location>
</feature>
<proteinExistence type="predicted"/>
<protein>
    <recommendedName>
        <fullName evidence="4">Transmembrane protein</fullName>
    </recommendedName>
</protein>
<name>A0ABW2Z280_9SPHI</name>
<evidence type="ECO:0000313" key="2">
    <source>
        <dbReference type="EMBL" id="MFD0751623.1"/>
    </source>
</evidence>
<reference evidence="3" key="1">
    <citation type="journal article" date="2019" name="Int. J. Syst. Evol. Microbiol.">
        <title>The Global Catalogue of Microorganisms (GCM) 10K type strain sequencing project: providing services to taxonomists for standard genome sequencing and annotation.</title>
        <authorList>
            <consortium name="The Broad Institute Genomics Platform"/>
            <consortium name="The Broad Institute Genome Sequencing Center for Infectious Disease"/>
            <person name="Wu L."/>
            <person name="Ma J."/>
        </authorList>
    </citation>
    <scope>NUCLEOTIDE SEQUENCE [LARGE SCALE GENOMIC DNA]</scope>
    <source>
        <strain evidence="3">CCUG 63418</strain>
    </source>
</reference>
<keyword evidence="1" id="KW-0812">Transmembrane</keyword>
<keyword evidence="3" id="KW-1185">Reference proteome</keyword>
<evidence type="ECO:0008006" key="4">
    <source>
        <dbReference type="Google" id="ProtNLM"/>
    </source>
</evidence>